<evidence type="ECO:0000259" key="10">
    <source>
        <dbReference type="Pfam" id="PF00483"/>
    </source>
</evidence>
<feature type="domain" description="Glucose-1-phosphate adenylyltransferase/Bifunctional protein GlmU-like C-terminal hexapeptide" evidence="11">
    <location>
        <begin position="306"/>
        <end position="410"/>
    </location>
</feature>
<evidence type="ECO:0000256" key="3">
    <source>
        <dbReference type="ARBA" id="ARBA00022679"/>
    </source>
</evidence>
<dbReference type="InterPro" id="IPR011831">
    <property type="entry name" value="ADP-Glc_PPase"/>
</dbReference>
<comment type="function">
    <text evidence="9">Involved in the biosynthesis of ADP-glucose, a building block required for the elongation reactions to produce glycogen. Catalyzes the reaction between ATP and alpha-D-glucose 1-phosphate (G1P) to produce pyrophosphate and ADP-Glc.</text>
</comment>
<dbReference type="InterPro" id="IPR005836">
    <property type="entry name" value="ADP_Glu_pyroP_CS"/>
</dbReference>
<evidence type="ECO:0000259" key="11">
    <source>
        <dbReference type="Pfam" id="PF24894"/>
    </source>
</evidence>
<keyword evidence="5 9" id="KW-0547">Nucleotide-binding</keyword>
<evidence type="ECO:0000256" key="7">
    <source>
        <dbReference type="ARBA" id="ARBA00023056"/>
    </source>
</evidence>
<keyword evidence="13" id="KW-1185">Reference proteome</keyword>
<dbReference type="CDD" id="cd04651">
    <property type="entry name" value="LbH_G1P_AT_C"/>
    <property type="match status" value="1"/>
</dbReference>
<keyword evidence="2 9" id="KW-0321">Glycogen metabolism</keyword>
<name>A0A244CRB3_PSEDV</name>
<dbReference type="PROSITE" id="PS00808">
    <property type="entry name" value="ADP_GLC_PYROPHOSPH_1"/>
    <property type="match status" value="1"/>
</dbReference>
<protein>
    <recommendedName>
        <fullName evidence="9">Glucose-1-phosphate adenylyltransferase</fullName>
        <ecNumber evidence="9">2.7.7.27</ecNumber>
    </recommendedName>
    <alternativeName>
        <fullName evidence="9">ADP-glucose pyrophosphorylase</fullName>
        <shortName evidence="9">ADPGlc PPase</shortName>
    </alternativeName>
    <alternativeName>
        <fullName evidence="9">ADP-glucose synthase</fullName>
    </alternativeName>
</protein>
<dbReference type="InterPro" id="IPR056818">
    <property type="entry name" value="GlmU/GlgC-like_hexapep"/>
</dbReference>
<feature type="site" description="Could play a key role in the communication between the regulatory and the substrate sites" evidence="9">
    <location>
        <position position="108"/>
    </location>
</feature>
<evidence type="ECO:0000313" key="13">
    <source>
        <dbReference type="Proteomes" id="UP000194841"/>
    </source>
</evidence>
<evidence type="ECO:0000256" key="6">
    <source>
        <dbReference type="ARBA" id="ARBA00022840"/>
    </source>
</evidence>
<dbReference type="HAMAP" id="MF_00624">
    <property type="entry name" value="GlgC"/>
    <property type="match status" value="1"/>
</dbReference>
<dbReference type="GO" id="GO:0005524">
    <property type="term" value="F:ATP binding"/>
    <property type="evidence" value="ECO:0007669"/>
    <property type="project" value="UniProtKB-KW"/>
</dbReference>
<proteinExistence type="inferred from homology"/>
<dbReference type="Proteomes" id="UP000194841">
    <property type="component" value="Unassembled WGS sequence"/>
</dbReference>
<dbReference type="Pfam" id="PF24894">
    <property type="entry name" value="Hexapep_GlmU"/>
    <property type="match status" value="1"/>
</dbReference>
<dbReference type="GO" id="GO:0008878">
    <property type="term" value="F:glucose-1-phosphate adenylyltransferase activity"/>
    <property type="evidence" value="ECO:0007669"/>
    <property type="project" value="UniProtKB-UniRule"/>
</dbReference>
<dbReference type="SUPFAM" id="SSF53448">
    <property type="entry name" value="Nucleotide-diphospho-sugar transferases"/>
    <property type="match status" value="1"/>
</dbReference>
<comment type="similarity">
    <text evidence="1 9">Belongs to the bacterial/plant glucose-1-phosphate adenylyltransferase family.</text>
</comment>
<keyword evidence="8 9" id="KW-0119">Carbohydrate metabolism</keyword>
<dbReference type="PANTHER" id="PTHR43523:SF2">
    <property type="entry name" value="GLUCOSE-1-PHOSPHATE ADENYLYLTRANSFERASE"/>
    <property type="match status" value="1"/>
</dbReference>
<keyword evidence="7 9" id="KW-0320">Glycogen biosynthesis</keyword>
<sequence>MPSYANRYISNLTRETYALILAGGRGSRLHELTDWRAKPAVYFGGKFRIIDFPLSNCINSGIRRVGIATQYKSHSLIRHVNRAWGHFKKELGESVEILPASQRYGDEWYCGTADAVFQNMDIIRHELPKYVMILSGDHVYRMDYGALLAKHVETGADMTVCCIEVPREEAAGTFGVMTVDGDNRVKRFDEKPQEPSAIPGKPDQCLASMGNYVFNTEFLFEQLKNDAEREGSGRDFGHDIIPAIIEEHNVFAFPFSDPSQHGQPYWRDVGTLDSFWEANMELVTPEPQLDLYDASWPIWTYQEQLAPAKFVFDNDERRGMAVDSTVSGGCIISGSTVRKSLLFSKVHVHSYCTIEEAVLLPGVIVGRNSRIRRAIIDRSCEIPADMCIGYDVEQDIANGFRVSKKGIVLVTRDMLSALATKQKQAEQYQVSERKQAEVI</sequence>
<comment type="subunit">
    <text evidence="9">Homotetramer.</text>
</comment>
<comment type="pathway">
    <text evidence="9">Glycan biosynthesis; glycogen biosynthesis.</text>
</comment>
<dbReference type="InterPro" id="IPR029044">
    <property type="entry name" value="Nucleotide-diphossugar_trans"/>
</dbReference>
<dbReference type="InterPro" id="IPR023049">
    <property type="entry name" value="GlgC_bac"/>
</dbReference>
<feature type="binding site" evidence="9">
    <location>
        <position position="175"/>
    </location>
    <ligand>
        <name>alpha-D-glucose 1-phosphate</name>
        <dbReference type="ChEBI" id="CHEBI:58601"/>
    </ligand>
</feature>
<keyword evidence="4 9" id="KW-0548">Nucleotidyltransferase</keyword>
<evidence type="ECO:0000313" key="12">
    <source>
        <dbReference type="EMBL" id="OUL58170.1"/>
    </source>
</evidence>
<evidence type="ECO:0000256" key="4">
    <source>
        <dbReference type="ARBA" id="ARBA00022695"/>
    </source>
</evidence>
<dbReference type="PROSITE" id="PS00810">
    <property type="entry name" value="ADP_GLC_PYROPHOSPH_3"/>
    <property type="match status" value="1"/>
</dbReference>
<feature type="site" description="Could play a key role in the communication between the regulatory and the substrate sites" evidence="9">
    <location>
        <position position="70"/>
    </location>
</feature>
<evidence type="ECO:0000256" key="9">
    <source>
        <dbReference type="HAMAP-Rule" id="MF_00624"/>
    </source>
</evidence>
<evidence type="ECO:0000256" key="8">
    <source>
        <dbReference type="ARBA" id="ARBA00023277"/>
    </source>
</evidence>
<reference evidence="12 13" key="1">
    <citation type="submission" date="2017-02" db="EMBL/GenBank/DDBJ databases">
        <title>Pseudoalteromonas ulvae TC14 Genome.</title>
        <authorList>
            <person name="Molmeret M."/>
        </authorList>
    </citation>
    <scope>NUCLEOTIDE SEQUENCE [LARGE SCALE GENOMIC DNA]</scope>
    <source>
        <strain evidence="12">TC14</strain>
    </source>
</reference>
<feature type="binding site" evidence="9">
    <location>
        <begin position="190"/>
        <end position="191"/>
    </location>
    <ligand>
        <name>alpha-D-glucose 1-phosphate</name>
        <dbReference type="ChEBI" id="CHEBI:58601"/>
    </ligand>
</feature>
<dbReference type="GO" id="GO:0005978">
    <property type="term" value="P:glycogen biosynthetic process"/>
    <property type="evidence" value="ECO:0007669"/>
    <property type="project" value="UniProtKB-UniRule"/>
</dbReference>
<dbReference type="UniPathway" id="UPA00164"/>
<dbReference type="EMBL" id="MWPV01000002">
    <property type="protein sequence ID" value="OUL58170.1"/>
    <property type="molecule type" value="Genomic_DNA"/>
</dbReference>
<feature type="binding site" evidence="9">
    <location>
        <position position="208"/>
    </location>
    <ligand>
        <name>alpha-D-glucose 1-phosphate</name>
        <dbReference type="ChEBI" id="CHEBI:58601"/>
    </ligand>
</feature>
<accession>A0A244CRB3</accession>
<evidence type="ECO:0000256" key="1">
    <source>
        <dbReference type="ARBA" id="ARBA00010443"/>
    </source>
</evidence>
<dbReference type="NCBIfam" id="TIGR02091">
    <property type="entry name" value="glgC"/>
    <property type="match status" value="1"/>
</dbReference>
<dbReference type="PANTHER" id="PTHR43523">
    <property type="entry name" value="GLUCOSE-1-PHOSPHATE ADENYLYLTRANSFERASE-RELATED"/>
    <property type="match status" value="1"/>
</dbReference>
<feature type="binding site" evidence="9">
    <location>
        <position position="109"/>
    </location>
    <ligand>
        <name>alpha-D-glucose 1-phosphate</name>
        <dbReference type="ChEBI" id="CHEBI:58601"/>
    </ligand>
</feature>
<evidence type="ECO:0000256" key="5">
    <source>
        <dbReference type="ARBA" id="ARBA00022741"/>
    </source>
</evidence>
<dbReference type="NCBIfam" id="NF002023">
    <property type="entry name" value="PRK00844.1"/>
    <property type="match status" value="1"/>
</dbReference>
<dbReference type="Gene3D" id="2.160.10.10">
    <property type="entry name" value="Hexapeptide repeat proteins"/>
    <property type="match status" value="1"/>
</dbReference>
<comment type="catalytic activity">
    <reaction evidence="9">
        <text>alpha-D-glucose 1-phosphate + ATP + H(+) = ADP-alpha-D-glucose + diphosphate</text>
        <dbReference type="Rhea" id="RHEA:12120"/>
        <dbReference type="ChEBI" id="CHEBI:15378"/>
        <dbReference type="ChEBI" id="CHEBI:30616"/>
        <dbReference type="ChEBI" id="CHEBI:33019"/>
        <dbReference type="ChEBI" id="CHEBI:57498"/>
        <dbReference type="ChEBI" id="CHEBI:58601"/>
        <dbReference type="EC" id="2.7.7.27"/>
    </reaction>
</comment>
<dbReference type="PROSITE" id="PS00809">
    <property type="entry name" value="ADP_GLC_PYROPHOSPH_2"/>
    <property type="match status" value="1"/>
</dbReference>
<dbReference type="OrthoDB" id="9801810at2"/>
<feature type="domain" description="Nucleotidyl transferase" evidence="10">
    <location>
        <begin position="18"/>
        <end position="282"/>
    </location>
</feature>
<dbReference type="NCBIfam" id="NF001947">
    <property type="entry name" value="PRK00725.1"/>
    <property type="match status" value="1"/>
</dbReference>
<dbReference type="EC" id="2.7.7.27" evidence="9"/>
<dbReference type="InterPro" id="IPR011004">
    <property type="entry name" value="Trimer_LpxA-like_sf"/>
</dbReference>
<dbReference type="SUPFAM" id="SSF51161">
    <property type="entry name" value="Trimeric LpxA-like enzymes"/>
    <property type="match status" value="1"/>
</dbReference>
<organism evidence="12 13">
    <name type="scientific">Pseudoalteromonas ulvae</name>
    <dbReference type="NCBI Taxonomy" id="107327"/>
    <lineage>
        <taxon>Bacteria</taxon>
        <taxon>Pseudomonadati</taxon>
        <taxon>Pseudomonadota</taxon>
        <taxon>Gammaproteobacteria</taxon>
        <taxon>Alteromonadales</taxon>
        <taxon>Pseudoalteromonadaceae</taxon>
        <taxon>Pseudoalteromonas</taxon>
    </lineage>
</organism>
<comment type="caution">
    <text evidence="12">The sequence shown here is derived from an EMBL/GenBank/DDBJ whole genome shotgun (WGS) entry which is preliminary data.</text>
</comment>
<dbReference type="RefSeq" id="WP_086743476.1">
    <property type="nucleotide sequence ID" value="NZ_MWPV01000002.1"/>
</dbReference>
<keyword evidence="3 9" id="KW-0808">Transferase</keyword>
<gene>
    <name evidence="9" type="primary">glgC</name>
    <name evidence="12" type="ORF">B1199_07390</name>
</gene>
<keyword evidence="6 9" id="KW-0067">ATP-binding</keyword>
<dbReference type="AlphaFoldDB" id="A0A244CRB3"/>
<dbReference type="Pfam" id="PF00483">
    <property type="entry name" value="NTP_transferase"/>
    <property type="match status" value="1"/>
</dbReference>
<dbReference type="Gene3D" id="3.90.550.10">
    <property type="entry name" value="Spore Coat Polysaccharide Biosynthesis Protein SpsA, Chain A"/>
    <property type="match status" value="1"/>
</dbReference>
<dbReference type="CDD" id="cd02508">
    <property type="entry name" value="ADP_Glucose_PP"/>
    <property type="match status" value="1"/>
</dbReference>
<dbReference type="InterPro" id="IPR005835">
    <property type="entry name" value="NTP_transferase_dom"/>
</dbReference>
<evidence type="ECO:0000256" key="2">
    <source>
        <dbReference type="ARBA" id="ARBA00022600"/>
    </source>
</evidence>